<protein>
    <submittedName>
        <fullName evidence="1">Uncharacterized protein</fullName>
    </submittedName>
</protein>
<proteinExistence type="predicted"/>
<evidence type="ECO:0000313" key="2">
    <source>
        <dbReference type="Proteomes" id="UP001066276"/>
    </source>
</evidence>
<dbReference type="AlphaFoldDB" id="A0AAV7U6W6"/>
<keyword evidence="2" id="KW-1185">Reference proteome</keyword>
<evidence type="ECO:0000313" key="1">
    <source>
        <dbReference type="EMBL" id="KAJ1184653.1"/>
    </source>
</evidence>
<reference evidence="1" key="1">
    <citation type="journal article" date="2022" name="bioRxiv">
        <title>Sequencing and chromosome-scale assembly of the giantPleurodeles waltlgenome.</title>
        <authorList>
            <person name="Brown T."/>
            <person name="Elewa A."/>
            <person name="Iarovenko S."/>
            <person name="Subramanian E."/>
            <person name="Araus A.J."/>
            <person name="Petzold A."/>
            <person name="Susuki M."/>
            <person name="Suzuki K.-i.T."/>
            <person name="Hayashi T."/>
            <person name="Toyoda A."/>
            <person name="Oliveira C."/>
            <person name="Osipova E."/>
            <person name="Leigh N.D."/>
            <person name="Simon A."/>
            <person name="Yun M.H."/>
        </authorList>
    </citation>
    <scope>NUCLEOTIDE SEQUENCE</scope>
    <source>
        <strain evidence="1">20211129_DDA</strain>
        <tissue evidence="1">Liver</tissue>
    </source>
</reference>
<gene>
    <name evidence="1" type="ORF">NDU88_001456</name>
</gene>
<comment type="caution">
    <text evidence="1">The sequence shown here is derived from an EMBL/GenBank/DDBJ whole genome shotgun (WGS) entry which is preliminary data.</text>
</comment>
<accession>A0AAV7U6W6</accession>
<dbReference type="EMBL" id="JANPWB010000005">
    <property type="protein sequence ID" value="KAJ1184653.1"/>
    <property type="molecule type" value="Genomic_DNA"/>
</dbReference>
<sequence>MERTRPAEPETLGGVEHQRVPRAWLCVPGRREKPRDREDDDWVISALWQLVRIEADVPEEVGQPALASWHSLKERDPHSAAGPSLLPAVCISDSDVMASVTSSDSTWTSQVALRSWHQ</sequence>
<name>A0AAV7U6W6_PLEWA</name>
<organism evidence="1 2">
    <name type="scientific">Pleurodeles waltl</name>
    <name type="common">Iberian ribbed newt</name>
    <dbReference type="NCBI Taxonomy" id="8319"/>
    <lineage>
        <taxon>Eukaryota</taxon>
        <taxon>Metazoa</taxon>
        <taxon>Chordata</taxon>
        <taxon>Craniata</taxon>
        <taxon>Vertebrata</taxon>
        <taxon>Euteleostomi</taxon>
        <taxon>Amphibia</taxon>
        <taxon>Batrachia</taxon>
        <taxon>Caudata</taxon>
        <taxon>Salamandroidea</taxon>
        <taxon>Salamandridae</taxon>
        <taxon>Pleurodelinae</taxon>
        <taxon>Pleurodeles</taxon>
    </lineage>
</organism>
<dbReference type="Proteomes" id="UP001066276">
    <property type="component" value="Chromosome 3_1"/>
</dbReference>